<dbReference type="SMART" id="SM00671">
    <property type="entry name" value="SEL1"/>
    <property type="match status" value="2"/>
</dbReference>
<feature type="compositionally biased region" description="Basic and acidic residues" evidence="1">
    <location>
        <begin position="462"/>
        <end position="471"/>
    </location>
</feature>
<reference evidence="2 3" key="1">
    <citation type="journal article" date="2012" name="J. Bacteriol.">
        <title>Genome Sequence of n-Alkane-Degrading Hydrocarboniphaga effusa Strain AP103T (ATCC BAA-332T).</title>
        <authorList>
            <person name="Chang H.K."/>
            <person name="Zylstra G.J."/>
            <person name="Chae J.C."/>
        </authorList>
    </citation>
    <scope>NUCLEOTIDE SEQUENCE [LARGE SCALE GENOMIC DNA]</scope>
    <source>
        <strain evidence="2 3">AP103</strain>
    </source>
</reference>
<organism evidence="2 3">
    <name type="scientific">Hydrocarboniphaga effusa AP103</name>
    <dbReference type="NCBI Taxonomy" id="1172194"/>
    <lineage>
        <taxon>Bacteria</taxon>
        <taxon>Pseudomonadati</taxon>
        <taxon>Pseudomonadota</taxon>
        <taxon>Gammaproteobacteria</taxon>
        <taxon>Nevskiales</taxon>
        <taxon>Nevskiaceae</taxon>
        <taxon>Hydrocarboniphaga</taxon>
    </lineage>
</organism>
<evidence type="ECO:0000313" key="2">
    <source>
        <dbReference type="EMBL" id="EIT68697.1"/>
    </source>
</evidence>
<comment type="caution">
    <text evidence="2">The sequence shown here is derived from an EMBL/GenBank/DDBJ whole genome shotgun (WGS) entry which is preliminary data.</text>
</comment>
<dbReference type="SUPFAM" id="SSF81901">
    <property type="entry name" value="HCP-like"/>
    <property type="match status" value="1"/>
</dbReference>
<name>I7ZAK2_9GAMM</name>
<dbReference type="PANTHER" id="PTHR45011">
    <property type="entry name" value="DAP3-BINDING CELL DEATH ENHANCER 1"/>
    <property type="match status" value="1"/>
</dbReference>
<proteinExistence type="predicted"/>
<evidence type="ECO:0008006" key="4">
    <source>
        <dbReference type="Google" id="ProtNLM"/>
    </source>
</evidence>
<feature type="region of interest" description="Disordered" evidence="1">
    <location>
        <begin position="444"/>
        <end position="471"/>
    </location>
</feature>
<dbReference type="PANTHER" id="PTHR45011:SF1">
    <property type="entry name" value="DAP3-BINDING CELL DEATH ENHANCER 1"/>
    <property type="match status" value="1"/>
</dbReference>
<dbReference type="InterPro" id="IPR011990">
    <property type="entry name" value="TPR-like_helical_dom_sf"/>
</dbReference>
<feature type="compositionally biased region" description="Basic and acidic residues" evidence="1">
    <location>
        <begin position="328"/>
        <end position="337"/>
    </location>
</feature>
<dbReference type="Proteomes" id="UP000003704">
    <property type="component" value="Unassembled WGS sequence"/>
</dbReference>
<dbReference type="InterPro" id="IPR006597">
    <property type="entry name" value="Sel1-like"/>
</dbReference>
<dbReference type="AlphaFoldDB" id="I7ZAK2"/>
<feature type="region of interest" description="Disordered" evidence="1">
    <location>
        <begin position="283"/>
        <end position="302"/>
    </location>
</feature>
<dbReference type="PATRIC" id="fig|1172194.4.peg.3777"/>
<feature type="region of interest" description="Disordered" evidence="1">
    <location>
        <begin position="328"/>
        <end position="353"/>
    </location>
</feature>
<dbReference type="EMBL" id="AKGD01000003">
    <property type="protein sequence ID" value="EIT68697.1"/>
    <property type="molecule type" value="Genomic_DNA"/>
</dbReference>
<evidence type="ECO:0000256" key="1">
    <source>
        <dbReference type="SAM" id="MobiDB-lite"/>
    </source>
</evidence>
<keyword evidence="3" id="KW-1185">Reference proteome</keyword>
<protein>
    <recommendedName>
        <fullName evidence="4">Sel1 repeat family protein</fullName>
    </recommendedName>
</protein>
<dbReference type="Pfam" id="PF08238">
    <property type="entry name" value="Sel1"/>
    <property type="match status" value="2"/>
</dbReference>
<dbReference type="InterPro" id="IPR052748">
    <property type="entry name" value="ISR_Activator"/>
</dbReference>
<accession>I7ZAK2</accession>
<gene>
    <name evidence="2" type="ORF">WQQ_38920</name>
</gene>
<dbReference type="Gene3D" id="1.25.40.10">
    <property type="entry name" value="Tetratricopeptide repeat domain"/>
    <property type="match status" value="1"/>
</dbReference>
<dbReference type="STRING" id="1172194.WQQ_38920"/>
<evidence type="ECO:0000313" key="3">
    <source>
        <dbReference type="Proteomes" id="UP000003704"/>
    </source>
</evidence>
<sequence>MQENGTEDGVLTREATVREGLDAFNRGDYTVALPILENQAEQGDASAQDVLAYMYENGWGTRRDFSKAVYWYRKAAMQGAPPSETSLGRMYQSGSGVERNDSYAAWWYQKAAEHNYPGARDRLNNLLNAGVEVSLPPELANNGSKVTAAQPVTVRTVPATLSAATRQKRSVTTGSIQFQTGEEILRGADGCGRIALGGVDPKYRQGAIDAAKQSVWDGVCADGLALGPGRLIYLRDNGELIGYSDMWMLDGRPIGRTFTQMYGVKNVYAGSRRESIAWNGEGYSRSISSREPKEPWEDQESLSVTRTPQDASQYVNFALVSKCGALKKSDSNHHDEPCIQESRQSPTGNYGDGKTHHYCKPRKCLELWQKLAAPLVAAFDELERAHAAEVASAKQPTERLLGPLTAEYQSQKAEAERLAAEEQHRVAAEAQRKALLATARQQEVTAASQARKPVSSPNLDALIKRMKESAK</sequence>